<dbReference type="PANTHER" id="PTHR43085">
    <property type="entry name" value="HEXOKINASE FAMILY MEMBER"/>
    <property type="match status" value="1"/>
</dbReference>
<evidence type="ECO:0000256" key="1">
    <source>
        <dbReference type="ARBA" id="ARBA00010688"/>
    </source>
</evidence>
<dbReference type="PANTHER" id="PTHR43085:SF1">
    <property type="entry name" value="PSEUDOURIDINE KINASE-RELATED"/>
    <property type="match status" value="1"/>
</dbReference>
<dbReference type="InterPro" id="IPR050306">
    <property type="entry name" value="PfkB_Carbo_kinase"/>
</dbReference>
<dbReference type="InterPro" id="IPR011611">
    <property type="entry name" value="PfkB_dom"/>
</dbReference>
<gene>
    <name evidence="7" type="ORF">V1286_004955</name>
</gene>
<dbReference type="Proteomes" id="UP001364224">
    <property type="component" value="Unassembled WGS sequence"/>
</dbReference>
<proteinExistence type="inferred from homology"/>
<accession>A0ABU8BFT5</accession>
<dbReference type="PROSITE" id="PS00584">
    <property type="entry name" value="PFKB_KINASES_2"/>
    <property type="match status" value="1"/>
</dbReference>
<evidence type="ECO:0000256" key="3">
    <source>
        <dbReference type="ARBA" id="ARBA00022741"/>
    </source>
</evidence>
<reference evidence="7 8" key="1">
    <citation type="submission" date="2024-02" db="EMBL/GenBank/DDBJ databases">
        <title>Adaptive strategies in a cosmopolitan and abundant soil bacterium.</title>
        <authorList>
            <person name="Carini P."/>
        </authorList>
    </citation>
    <scope>NUCLEOTIDE SEQUENCE [LARGE SCALE GENOMIC DNA]</scope>
    <source>
        <strain evidence="7 8">AZCC 1608</strain>
    </source>
</reference>
<dbReference type="EMBL" id="JAZHRV010000001">
    <property type="protein sequence ID" value="MEH2557426.1"/>
    <property type="molecule type" value="Genomic_DNA"/>
</dbReference>
<evidence type="ECO:0000313" key="8">
    <source>
        <dbReference type="Proteomes" id="UP001364224"/>
    </source>
</evidence>
<comment type="caution">
    <text evidence="7">The sequence shown here is derived from an EMBL/GenBank/DDBJ whole genome shotgun (WGS) entry which is preliminary data.</text>
</comment>
<dbReference type="Gene3D" id="3.40.1190.20">
    <property type="match status" value="1"/>
</dbReference>
<evidence type="ECO:0000256" key="4">
    <source>
        <dbReference type="ARBA" id="ARBA00022777"/>
    </source>
</evidence>
<keyword evidence="4" id="KW-0418">Kinase</keyword>
<dbReference type="CDD" id="cd01167">
    <property type="entry name" value="bac_FRK"/>
    <property type="match status" value="1"/>
</dbReference>
<organism evidence="7 8">
    <name type="scientific">Bradyrhizobium algeriense</name>
    <dbReference type="NCBI Taxonomy" id="634784"/>
    <lineage>
        <taxon>Bacteria</taxon>
        <taxon>Pseudomonadati</taxon>
        <taxon>Pseudomonadota</taxon>
        <taxon>Alphaproteobacteria</taxon>
        <taxon>Hyphomicrobiales</taxon>
        <taxon>Nitrobacteraceae</taxon>
        <taxon>Bradyrhizobium</taxon>
    </lineage>
</organism>
<dbReference type="SUPFAM" id="SSF53613">
    <property type="entry name" value="Ribokinase-like"/>
    <property type="match status" value="1"/>
</dbReference>
<sequence>MLLSCGDALVDFLPVKSVDGRDATVPVVGGSCLNIAVGMARLGAPAGFVGGISTDLFGRMIADHASASQVDLRYVTRSDCQTTLAFVRTIAGEPQYAFYDEATASRNWTYRQGSIPFDEIEAIHVGSTTLANDNGAAQALAMIEDAAGSITISFDPNCRPNLVRHKAHYVDQMNAFAAAADIVRMSDVDFEFLYGGNDYAGKARSLIEAGAGLVVVTRGIKGAQAWHGSVGAVEVQAPAVDVVDSIGAGDSFQAALLFALRAIGRIKTRPLSQMNSDELCRVLSFASICAAFTCGRAGADPPRQSDVGAALSRLLSDGLG</sequence>
<protein>
    <submittedName>
        <fullName evidence="7">Fructokinase</fullName>
        <ecNumber evidence="7">2.7.1.4</ecNumber>
    </submittedName>
</protein>
<keyword evidence="2 7" id="KW-0808">Transferase</keyword>
<dbReference type="GO" id="GO:0008865">
    <property type="term" value="F:fructokinase activity"/>
    <property type="evidence" value="ECO:0007669"/>
    <property type="project" value="UniProtKB-EC"/>
</dbReference>
<dbReference type="InterPro" id="IPR029056">
    <property type="entry name" value="Ribokinase-like"/>
</dbReference>
<evidence type="ECO:0000259" key="6">
    <source>
        <dbReference type="Pfam" id="PF00294"/>
    </source>
</evidence>
<keyword evidence="8" id="KW-1185">Reference proteome</keyword>
<name>A0ABU8BFT5_9BRAD</name>
<evidence type="ECO:0000256" key="2">
    <source>
        <dbReference type="ARBA" id="ARBA00022679"/>
    </source>
</evidence>
<evidence type="ECO:0000256" key="5">
    <source>
        <dbReference type="ARBA" id="ARBA00022840"/>
    </source>
</evidence>
<feature type="domain" description="Carbohydrate kinase PfkB" evidence="6">
    <location>
        <begin position="27"/>
        <end position="302"/>
    </location>
</feature>
<evidence type="ECO:0000313" key="7">
    <source>
        <dbReference type="EMBL" id="MEH2557426.1"/>
    </source>
</evidence>
<comment type="similarity">
    <text evidence="1">Belongs to the carbohydrate kinase PfkB family.</text>
</comment>
<keyword evidence="3" id="KW-0547">Nucleotide-binding</keyword>
<dbReference type="RefSeq" id="WP_334483608.1">
    <property type="nucleotide sequence ID" value="NZ_JAZHRV010000001.1"/>
</dbReference>
<keyword evidence="5" id="KW-0067">ATP-binding</keyword>
<dbReference type="InterPro" id="IPR002173">
    <property type="entry name" value="Carboh/pur_kinase_PfkB_CS"/>
</dbReference>
<dbReference type="EC" id="2.7.1.4" evidence="7"/>
<dbReference type="Pfam" id="PF00294">
    <property type="entry name" value="PfkB"/>
    <property type="match status" value="1"/>
</dbReference>